<protein>
    <submittedName>
        <fullName evidence="2">Protein of uncharacterized function (DUF3667)</fullName>
    </submittedName>
</protein>
<dbReference type="RefSeq" id="WP_115091403.1">
    <property type="nucleotide sequence ID" value="NZ_CP068107.1"/>
</dbReference>
<feature type="transmembrane region" description="Helical" evidence="1">
    <location>
        <begin position="77"/>
        <end position="94"/>
    </location>
</feature>
<evidence type="ECO:0000313" key="3">
    <source>
        <dbReference type="Proteomes" id="UP000255024"/>
    </source>
</evidence>
<keyword evidence="3" id="KW-1185">Reference proteome</keyword>
<keyword evidence="1" id="KW-1133">Transmembrane helix</keyword>
<evidence type="ECO:0000313" key="2">
    <source>
        <dbReference type="EMBL" id="STZ28469.1"/>
    </source>
</evidence>
<organism evidence="2 3">
    <name type="scientific">Myroides odoratus</name>
    <name type="common">Flavobacterium odoratum</name>
    <dbReference type="NCBI Taxonomy" id="256"/>
    <lineage>
        <taxon>Bacteria</taxon>
        <taxon>Pseudomonadati</taxon>
        <taxon>Bacteroidota</taxon>
        <taxon>Flavobacteriia</taxon>
        <taxon>Flavobacteriales</taxon>
        <taxon>Flavobacteriaceae</taxon>
        <taxon>Myroides</taxon>
    </lineage>
</organism>
<dbReference type="InterPro" id="IPR022134">
    <property type="entry name" value="DUF3667"/>
</dbReference>
<proteinExistence type="predicted"/>
<feature type="transmembrane region" description="Helical" evidence="1">
    <location>
        <begin position="124"/>
        <end position="143"/>
    </location>
</feature>
<dbReference type="Proteomes" id="UP000255024">
    <property type="component" value="Unassembled WGS sequence"/>
</dbReference>
<accession>A0A378RQ26</accession>
<reference evidence="2 3" key="1">
    <citation type="submission" date="2018-06" db="EMBL/GenBank/DDBJ databases">
        <authorList>
            <consortium name="Pathogen Informatics"/>
            <person name="Doyle S."/>
        </authorList>
    </citation>
    <scope>NUCLEOTIDE SEQUENCE [LARGE SCALE GENOMIC DNA]</scope>
    <source>
        <strain evidence="2 3">NCTC11179</strain>
    </source>
</reference>
<feature type="transmembrane region" description="Helical" evidence="1">
    <location>
        <begin position="176"/>
        <end position="199"/>
    </location>
</feature>
<dbReference type="AlphaFoldDB" id="A0A378RQ26"/>
<dbReference type="EMBL" id="UGQL01000001">
    <property type="protein sequence ID" value="STZ28469.1"/>
    <property type="molecule type" value="Genomic_DNA"/>
</dbReference>
<name>A0A378RQ26_MYROD</name>
<feature type="transmembrane region" description="Helical" evidence="1">
    <location>
        <begin position="150"/>
        <end position="170"/>
    </location>
</feature>
<keyword evidence="1" id="KW-0812">Transmembrane</keyword>
<evidence type="ECO:0000256" key="1">
    <source>
        <dbReference type="SAM" id="Phobius"/>
    </source>
</evidence>
<keyword evidence="1" id="KW-0472">Membrane</keyword>
<feature type="transmembrane region" description="Helical" evidence="1">
    <location>
        <begin position="219"/>
        <end position="241"/>
    </location>
</feature>
<gene>
    <name evidence="2" type="ORF">NCTC11179_02015</name>
</gene>
<dbReference type="Pfam" id="PF12412">
    <property type="entry name" value="DUF3667"/>
    <property type="match status" value="1"/>
</dbReference>
<sequence>MASCSTCKTDSSGDFCSCCGNPLVIHRIDKSYLTQELLKLIGYESGFLYTAKGLLLRPGKVIREYIQEDRQKITKPITYLILTSLIYTFISHYFKTDMIQNEMLKRMYGDSLTYQLFYWVQNNYGYANLLLLVPITLWTRFLFGDYKYNLYETFVVMSLVMAEGMLLYTLHVVLNFIFPTIALLNEFIMGFIMLVYLTWSIGQFYEGKRLSYFKALLSYVLGMATFQVVIVIVGTILSLILK</sequence>